<proteinExistence type="predicted"/>
<dbReference type="RefSeq" id="WP_208925370.1">
    <property type="nucleotide sequence ID" value="NZ_LK996017.1"/>
</dbReference>
<accession>A0A098AW48</accession>
<dbReference type="AlphaFoldDB" id="A0A098AW48"/>
<organism evidence="1">
    <name type="scientific">Desulfitobacterium hafniense</name>
    <name type="common">Desulfitobacterium frappieri</name>
    <dbReference type="NCBI Taxonomy" id="49338"/>
    <lineage>
        <taxon>Bacteria</taxon>
        <taxon>Bacillati</taxon>
        <taxon>Bacillota</taxon>
        <taxon>Clostridia</taxon>
        <taxon>Eubacteriales</taxon>
        <taxon>Desulfitobacteriaceae</taxon>
        <taxon>Desulfitobacterium</taxon>
    </lineage>
</organism>
<evidence type="ECO:0000313" key="1">
    <source>
        <dbReference type="EMBL" id="CDX00844.1"/>
    </source>
</evidence>
<name>A0A098AW48_DESHA</name>
<dbReference type="PATRIC" id="fig|49338.4.peg.1032"/>
<reference evidence="1" key="1">
    <citation type="submission" date="2014-07" db="EMBL/GenBank/DDBJ databases">
        <authorList>
            <person name="Hornung V.Bastian."/>
        </authorList>
    </citation>
    <scope>NUCLEOTIDE SEQUENCE</scope>
    <source>
        <strain evidence="1">PCE-S</strain>
    </source>
</reference>
<protein>
    <submittedName>
        <fullName evidence="1">GIY-YIG catalytic domain</fullName>
    </submittedName>
</protein>
<sequence length="141" mass="16376">MQSITIKWCGPYNLERVHLSNQASENGIYIISRLWGTSETLLYIGRTKRQFQQRIKEHNYWLTQYRGQIKVRFGRIEGNTISEDLLADAESLLIILTETVENTSNLYSYSGRSLTINNIGRRGTLAKTISSDDLVEYYFKE</sequence>
<dbReference type="EMBL" id="LK996017">
    <property type="protein sequence ID" value="CDX00844.1"/>
    <property type="molecule type" value="Genomic_DNA"/>
</dbReference>
<gene>
    <name evidence="1" type="ORF">DPCES_0957</name>
</gene>